<dbReference type="EMBL" id="OIVN01004085">
    <property type="protein sequence ID" value="SPD15358.1"/>
    <property type="molecule type" value="Genomic_DNA"/>
</dbReference>
<dbReference type="Pfam" id="PF00931">
    <property type="entry name" value="NB-ARC"/>
    <property type="match status" value="1"/>
</dbReference>
<keyword evidence="1" id="KW-0611">Plant defense</keyword>
<reference evidence="4" key="1">
    <citation type="submission" date="2018-02" db="EMBL/GenBank/DDBJ databases">
        <authorList>
            <person name="Cohen D.B."/>
            <person name="Kent A.D."/>
        </authorList>
    </citation>
    <scope>NUCLEOTIDE SEQUENCE</scope>
</reference>
<feature type="signal peptide" evidence="2">
    <location>
        <begin position="1"/>
        <end position="23"/>
    </location>
</feature>
<protein>
    <recommendedName>
        <fullName evidence="3">NB-ARC domain-containing protein</fullName>
    </recommendedName>
</protein>
<evidence type="ECO:0000256" key="1">
    <source>
        <dbReference type="ARBA" id="ARBA00022821"/>
    </source>
</evidence>
<evidence type="ECO:0000256" key="2">
    <source>
        <dbReference type="SAM" id="SignalP"/>
    </source>
</evidence>
<dbReference type="GO" id="GO:0006952">
    <property type="term" value="P:defense response"/>
    <property type="evidence" value="ECO:0007669"/>
    <property type="project" value="UniProtKB-KW"/>
</dbReference>
<dbReference type="SUPFAM" id="SSF52540">
    <property type="entry name" value="P-loop containing nucleoside triphosphate hydrolases"/>
    <property type="match status" value="1"/>
</dbReference>
<dbReference type="InterPro" id="IPR027417">
    <property type="entry name" value="P-loop_NTPase"/>
</dbReference>
<dbReference type="InterPro" id="IPR002182">
    <property type="entry name" value="NB-ARC"/>
</dbReference>
<keyword evidence="2" id="KW-0732">Signal</keyword>
<feature type="chain" id="PRO_5014835107" description="NB-ARC domain-containing protein" evidence="2">
    <location>
        <begin position="24"/>
        <end position="142"/>
    </location>
</feature>
<dbReference type="PANTHER" id="PTHR36766:SF64">
    <property type="entry name" value="OS12G0206100 PROTEIN"/>
    <property type="match status" value="1"/>
</dbReference>
<dbReference type="AlphaFoldDB" id="A0A2N9HTK6"/>
<proteinExistence type="predicted"/>
<evidence type="ECO:0000313" key="4">
    <source>
        <dbReference type="EMBL" id="SPD15358.1"/>
    </source>
</evidence>
<dbReference type="PANTHER" id="PTHR36766">
    <property type="entry name" value="PLANT BROAD-SPECTRUM MILDEW RESISTANCE PROTEIN RPW8"/>
    <property type="match status" value="1"/>
</dbReference>
<sequence length="142" mass="16493">MKINTAKLCLFVGWVVLGKTTLAKKVYHHSDIRRHFEGFAWAYISQQCKTRDVWEGILVKLTSPTKDERDQILKMTHEELAKKLNQVQQEKRCLVILDDIWSTEAWDLLSPAFPSGQVSSKILVTTRNREVAIAYRSRRFST</sequence>
<dbReference type="Gene3D" id="3.40.50.300">
    <property type="entry name" value="P-loop containing nucleotide triphosphate hydrolases"/>
    <property type="match status" value="1"/>
</dbReference>
<accession>A0A2N9HTK6</accession>
<name>A0A2N9HTK6_FAGSY</name>
<dbReference type="GO" id="GO:0043531">
    <property type="term" value="F:ADP binding"/>
    <property type="evidence" value="ECO:0007669"/>
    <property type="project" value="InterPro"/>
</dbReference>
<feature type="domain" description="NB-ARC" evidence="3">
    <location>
        <begin position="9"/>
        <end position="134"/>
    </location>
</feature>
<gene>
    <name evidence="4" type="ORF">FSB_LOCUS43240</name>
</gene>
<organism evidence="4">
    <name type="scientific">Fagus sylvatica</name>
    <name type="common">Beechnut</name>
    <dbReference type="NCBI Taxonomy" id="28930"/>
    <lineage>
        <taxon>Eukaryota</taxon>
        <taxon>Viridiplantae</taxon>
        <taxon>Streptophyta</taxon>
        <taxon>Embryophyta</taxon>
        <taxon>Tracheophyta</taxon>
        <taxon>Spermatophyta</taxon>
        <taxon>Magnoliopsida</taxon>
        <taxon>eudicotyledons</taxon>
        <taxon>Gunneridae</taxon>
        <taxon>Pentapetalae</taxon>
        <taxon>rosids</taxon>
        <taxon>fabids</taxon>
        <taxon>Fagales</taxon>
        <taxon>Fagaceae</taxon>
        <taxon>Fagus</taxon>
    </lineage>
</organism>
<evidence type="ECO:0000259" key="3">
    <source>
        <dbReference type="Pfam" id="PF00931"/>
    </source>
</evidence>
<dbReference type="FunFam" id="3.40.50.300:FF:001091">
    <property type="entry name" value="Probable disease resistance protein At1g61300"/>
    <property type="match status" value="1"/>
</dbReference>